<evidence type="ECO:0000313" key="2">
    <source>
        <dbReference type="EMBL" id="AJT61568.1"/>
    </source>
</evidence>
<geneLocation type="plasmid" evidence="2">
    <name>pHRB800</name>
</geneLocation>
<dbReference type="RefSeq" id="WP_172682342.1">
    <property type="nucleotide sequence ID" value="NZ_CP011000.1"/>
</dbReference>
<evidence type="ECO:0000256" key="1">
    <source>
        <dbReference type="SAM" id="MobiDB-lite"/>
    </source>
</evidence>
<accession>A0A0D4DD95</accession>
<reference evidence="2" key="1">
    <citation type="journal article" date="2015" name="Proc. Natl. Acad. Sci. U.S.A.">
        <title>Rhizobial peptidase HrrP cleaves host-encoded signaling peptides and mediates symbiotic compatibility.</title>
        <authorList>
            <person name="Price P.A."/>
            <person name="Tanner H.R."/>
            <person name="Dillon B.A."/>
            <person name="Shabab M."/>
            <person name="Walker G.C."/>
            <person name="Griffitts J.S."/>
        </authorList>
    </citation>
    <scope>NUCLEOTIDE SEQUENCE</scope>
    <source>
        <strain evidence="2">USDA1963</strain>
        <plasmid evidence="2">pHRB800</plasmid>
    </source>
</reference>
<proteinExistence type="predicted"/>
<sequence length="71" mass="7750">MGRLLKITKHDKRFIDAKEVIANIDNATNLAAMEWGDFEHLIRAARSSSSSAARSERSRAAASRAAFTSTA</sequence>
<protein>
    <submittedName>
        <fullName evidence="2">Uncharacterized protein</fullName>
    </submittedName>
</protein>
<name>A0A0D4DD95_RHIML</name>
<dbReference type="EMBL" id="CP011000">
    <property type="protein sequence ID" value="AJT61568.1"/>
    <property type="molecule type" value="Genomic_DNA"/>
</dbReference>
<keyword evidence="2" id="KW-0614">Plasmid</keyword>
<dbReference type="AlphaFoldDB" id="A0A0D4DD95"/>
<feature type="compositionally biased region" description="Low complexity" evidence="1">
    <location>
        <begin position="60"/>
        <end position="71"/>
    </location>
</feature>
<organism evidence="2">
    <name type="scientific">Rhizobium meliloti</name>
    <name type="common">Ensifer meliloti</name>
    <name type="synonym">Sinorhizobium meliloti</name>
    <dbReference type="NCBI Taxonomy" id="382"/>
    <lineage>
        <taxon>Bacteria</taxon>
        <taxon>Pseudomonadati</taxon>
        <taxon>Pseudomonadota</taxon>
        <taxon>Alphaproteobacteria</taxon>
        <taxon>Hyphomicrobiales</taxon>
        <taxon>Rhizobiaceae</taxon>
        <taxon>Sinorhizobium/Ensifer group</taxon>
        <taxon>Sinorhizobium</taxon>
    </lineage>
</organism>
<feature type="region of interest" description="Disordered" evidence="1">
    <location>
        <begin position="47"/>
        <end position="71"/>
    </location>
</feature>